<dbReference type="EMBL" id="GGYP01003786">
    <property type="protein sequence ID" value="MDE48557.1"/>
    <property type="molecule type" value="Transcribed_RNA"/>
</dbReference>
<organism evidence="8">
    <name type="scientific">Aceria tosichella</name>
    <name type="common">wheat curl mite</name>
    <dbReference type="NCBI Taxonomy" id="561515"/>
    <lineage>
        <taxon>Eukaryota</taxon>
        <taxon>Metazoa</taxon>
        <taxon>Ecdysozoa</taxon>
        <taxon>Arthropoda</taxon>
        <taxon>Chelicerata</taxon>
        <taxon>Arachnida</taxon>
        <taxon>Acari</taxon>
        <taxon>Acariformes</taxon>
        <taxon>Trombidiformes</taxon>
        <taxon>Prostigmata</taxon>
        <taxon>Eupodina</taxon>
        <taxon>Eriophyoidea</taxon>
        <taxon>Eriophyidae</taxon>
        <taxon>Eriophyinae</taxon>
        <taxon>Aceriini</taxon>
        <taxon>Aceria</taxon>
    </lineage>
</organism>
<evidence type="ECO:0000256" key="1">
    <source>
        <dbReference type="ARBA" id="ARBA00004141"/>
    </source>
</evidence>
<keyword evidence="3" id="KW-0677">Repeat</keyword>
<accession>A0A6G1SEG5</accession>
<protein>
    <submittedName>
        <fullName evidence="8">Chloride channel protein 2</fullName>
    </submittedName>
</protein>
<dbReference type="Pfam" id="PF00654">
    <property type="entry name" value="Voltage_CLC"/>
    <property type="match status" value="1"/>
</dbReference>
<keyword evidence="4 7" id="KW-1133">Transmembrane helix</keyword>
<dbReference type="InterPro" id="IPR050970">
    <property type="entry name" value="Cl_channel_volt-gated"/>
</dbReference>
<name>A0A6G1SEG5_9ACAR</name>
<dbReference type="SUPFAM" id="SSF81340">
    <property type="entry name" value="Clc chloride channel"/>
    <property type="match status" value="1"/>
</dbReference>
<dbReference type="PANTHER" id="PTHR45720">
    <property type="entry name" value="CHLORIDE CHANNEL PROTEIN 2"/>
    <property type="match status" value="1"/>
</dbReference>
<feature type="compositionally biased region" description="Basic and acidic residues" evidence="6">
    <location>
        <begin position="14"/>
        <end position="31"/>
    </location>
</feature>
<dbReference type="InterPro" id="IPR001807">
    <property type="entry name" value="ClC"/>
</dbReference>
<evidence type="ECO:0000313" key="8">
    <source>
        <dbReference type="EMBL" id="MDE48557.1"/>
    </source>
</evidence>
<evidence type="ECO:0000256" key="2">
    <source>
        <dbReference type="ARBA" id="ARBA00022692"/>
    </source>
</evidence>
<feature type="transmembrane region" description="Helical" evidence="7">
    <location>
        <begin position="200"/>
        <end position="221"/>
    </location>
</feature>
<keyword evidence="2 7" id="KW-0812">Transmembrane</keyword>
<dbReference type="InterPro" id="IPR014743">
    <property type="entry name" value="Cl-channel_core"/>
</dbReference>
<dbReference type="Gene3D" id="1.10.3080.10">
    <property type="entry name" value="Clc chloride channel"/>
    <property type="match status" value="1"/>
</dbReference>
<keyword evidence="5 7" id="KW-0472">Membrane</keyword>
<dbReference type="GO" id="GO:0005247">
    <property type="term" value="F:voltage-gated chloride channel activity"/>
    <property type="evidence" value="ECO:0007669"/>
    <property type="project" value="TreeGrafter"/>
</dbReference>
<dbReference type="PRINTS" id="PR00762">
    <property type="entry name" value="CLCHANNEL"/>
</dbReference>
<feature type="region of interest" description="Disordered" evidence="6">
    <location>
        <begin position="1"/>
        <end position="129"/>
    </location>
</feature>
<proteinExistence type="predicted"/>
<sequence length="316" mass="35147">MDKLWRRVRLLATGKERSGDSSDQLPEKQQEKTQPNQTTPADEQQTGERHQTKNQSSNSFGAGKPIGNSKHDSAQQQQKRTNEDQAVELDEDENENEECRRKQNAKLDDEPAQGDDNTNRLTQVPAAQPPPTSFYDCLTPMTRSRLNTLAQIGEDWLYLALLGIIMALLSLFMDSMITMFLSTRIWLSEEMSEQNLFLEYLAWCLVPILLVTFSTGFVHLCSPTAIGSGIPEMKTILRGVVLNEYLTFRTLIAKIVGLTFTLGSGLPLGKEGPSVHMASIVATLLSKLVASFQGIYENESRTSEMLSAACAVMLRA</sequence>
<gene>
    <name evidence="8" type="primary">ClC-a_3</name>
    <name evidence="8" type="ORF">g.9377</name>
</gene>
<dbReference type="GO" id="GO:0005886">
    <property type="term" value="C:plasma membrane"/>
    <property type="evidence" value="ECO:0007669"/>
    <property type="project" value="TreeGrafter"/>
</dbReference>
<feature type="compositionally biased region" description="Basic and acidic residues" evidence="6">
    <location>
        <begin position="97"/>
        <end position="109"/>
    </location>
</feature>
<feature type="transmembrane region" description="Helical" evidence="7">
    <location>
        <begin position="156"/>
        <end position="180"/>
    </location>
</feature>
<dbReference type="PANTHER" id="PTHR45720:SF10">
    <property type="entry name" value="CHLORIDE CHANNEL PROTEIN 2"/>
    <property type="match status" value="1"/>
</dbReference>
<feature type="compositionally biased region" description="Acidic residues" evidence="6">
    <location>
        <begin position="85"/>
        <end position="96"/>
    </location>
</feature>
<feature type="compositionally biased region" description="Polar residues" evidence="6">
    <location>
        <begin position="32"/>
        <end position="44"/>
    </location>
</feature>
<evidence type="ECO:0000256" key="3">
    <source>
        <dbReference type="ARBA" id="ARBA00022737"/>
    </source>
</evidence>
<evidence type="ECO:0000256" key="5">
    <source>
        <dbReference type="ARBA" id="ARBA00023136"/>
    </source>
</evidence>
<dbReference type="AlphaFoldDB" id="A0A6G1SEG5"/>
<reference evidence="8" key="1">
    <citation type="submission" date="2018-10" db="EMBL/GenBank/DDBJ databases">
        <title>Transcriptome assembly of Aceria tosichella (Wheat curl mite) Type 2.</title>
        <authorList>
            <person name="Scully E.D."/>
            <person name="Geib S.M."/>
            <person name="Palmer N.A."/>
            <person name="Gupta A.K."/>
            <person name="Sarath G."/>
            <person name="Tatineni S."/>
        </authorList>
    </citation>
    <scope>NUCLEOTIDE SEQUENCE</scope>
    <source>
        <strain evidence="8">LincolnNE</strain>
    </source>
</reference>
<evidence type="ECO:0000256" key="4">
    <source>
        <dbReference type="ARBA" id="ARBA00022989"/>
    </source>
</evidence>
<comment type="subcellular location">
    <subcellularLocation>
        <location evidence="1">Membrane</location>
        <topology evidence="1">Multi-pass membrane protein</topology>
    </subcellularLocation>
</comment>
<evidence type="ECO:0000256" key="6">
    <source>
        <dbReference type="SAM" id="MobiDB-lite"/>
    </source>
</evidence>
<evidence type="ECO:0000256" key="7">
    <source>
        <dbReference type="SAM" id="Phobius"/>
    </source>
</evidence>